<dbReference type="PANTHER" id="PTHR44227:SF3">
    <property type="entry name" value="PROTEIN O-MANNOSYL-TRANSFERASE TMTC4"/>
    <property type="match status" value="1"/>
</dbReference>
<accession>A0A919CPA9</accession>
<evidence type="ECO:0000256" key="1">
    <source>
        <dbReference type="ARBA" id="ARBA00022737"/>
    </source>
</evidence>
<dbReference type="PROSITE" id="PS50005">
    <property type="entry name" value="TPR"/>
    <property type="match status" value="1"/>
</dbReference>
<evidence type="ECO:0000256" key="2">
    <source>
        <dbReference type="ARBA" id="ARBA00022803"/>
    </source>
</evidence>
<evidence type="ECO:0000313" key="4">
    <source>
        <dbReference type="EMBL" id="GHD42143.1"/>
    </source>
</evidence>
<reference evidence="4" key="1">
    <citation type="journal article" date="2014" name="Int. J. Syst. Evol. Microbiol.">
        <title>Complete genome sequence of Corynebacterium casei LMG S-19264T (=DSM 44701T), isolated from a smear-ripened cheese.</title>
        <authorList>
            <consortium name="US DOE Joint Genome Institute (JGI-PGF)"/>
            <person name="Walter F."/>
            <person name="Albersmeier A."/>
            <person name="Kalinowski J."/>
            <person name="Ruckert C."/>
        </authorList>
    </citation>
    <scope>NUCLEOTIDE SEQUENCE</scope>
    <source>
        <strain evidence="4">KCTC 42651</strain>
    </source>
</reference>
<gene>
    <name evidence="4" type="ORF">GCM10017083_06780</name>
</gene>
<organism evidence="4 5">
    <name type="scientific">Thalassobaculum fulvum</name>
    <dbReference type="NCBI Taxonomy" id="1633335"/>
    <lineage>
        <taxon>Bacteria</taxon>
        <taxon>Pseudomonadati</taxon>
        <taxon>Pseudomonadota</taxon>
        <taxon>Alphaproteobacteria</taxon>
        <taxon>Rhodospirillales</taxon>
        <taxon>Thalassobaculaceae</taxon>
        <taxon>Thalassobaculum</taxon>
    </lineage>
</organism>
<evidence type="ECO:0000313" key="5">
    <source>
        <dbReference type="Proteomes" id="UP000630353"/>
    </source>
</evidence>
<reference evidence="4" key="2">
    <citation type="submission" date="2020-09" db="EMBL/GenBank/DDBJ databases">
        <authorList>
            <person name="Sun Q."/>
            <person name="Kim S."/>
        </authorList>
    </citation>
    <scope>NUCLEOTIDE SEQUENCE</scope>
    <source>
        <strain evidence="4">KCTC 42651</strain>
    </source>
</reference>
<dbReference type="AlphaFoldDB" id="A0A919CPA9"/>
<dbReference type="InterPro" id="IPR019734">
    <property type="entry name" value="TPR_rpt"/>
</dbReference>
<evidence type="ECO:0000256" key="3">
    <source>
        <dbReference type="PROSITE-ProRule" id="PRU00339"/>
    </source>
</evidence>
<dbReference type="EMBL" id="BMZS01000002">
    <property type="protein sequence ID" value="GHD42143.1"/>
    <property type="molecule type" value="Genomic_DNA"/>
</dbReference>
<dbReference type="RefSeq" id="WP_189987531.1">
    <property type="nucleotide sequence ID" value="NZ_BMZS01000002.1"/>
</dbReference>
<keyword evidence="2 3" id="KW-0802">TPR repeat</keyword>
<dbReference type="GO" id="GO:0035269">
    <property type="term" value="P:protein O-linked glycosylation via mannose"/>
    <property type="evidence" value="ECO:0007669"/>
    <property type="project" value="TreeGrafter"/>
</dbReference>
<feature type="repeat" description="TPR" evidence="3">
    <location>
        <begin position="143"/>
        <end position="176"/>
    </location>
</feature>
<dbReference type="InterPro" id="IPR052346">
    <property type="entry name" value="O-mannosyl-transferase_TMTC"/>
</dbReference>
<protein>
    <recommendedName>
        <fullName evidence="6">Tetratricopeptide repeat protein</fullName>
    </recommendedName>
</protein>
<dbReference type="InterPro" id="IPR011990">
    <property type="entry name" value="TPR-like_helical_dom_sf"/>
</dbReference>
<dbReference type="SMART" id="SM00028">
    <property type="entry name" value="TPR"/>
    <property type="match status" value="4"/>
</dbReference>
<proteinExistence type="predicted"/>
<sequence length="495" mass="53479">MIRSAPVPPAVAAAYRLYQDGRADAALSALSADAGKALGHPAGQLLLGALELGRRRPAAALPAFRRSAVLDPGFGRAYGNAAVALRRLNRLEPALAAARRAVQVEPGSAAAHNAMAAVLLDLDRPGEALDAADAVLAGTPGDDQAGLNRGLALHRLGRLQEARAAFDDAVRRRPGDPAPVHARGYLRLLQGEMPEGWREREARWSMPDQPPLQAVSGIPLWAGEPLAGRRLLVVGDEGRGDMIQYLRFLRRPPFDRAAVVLMAPAYMVRLFAAALPTVEVRASRPDRPVDFQTPLSRIPAMLGTSLATVPADIPYLVPEPERVAHWRARIGERGFRIALCWQGNPDNPVDRGRSIPLAAFAPLAAVPGVRLIALQARHGTEQLARLPAGMTVETLGDDYDSGPDSFVDPAAVAEAVDLVVSSDTALAHLAGALGRPTWVALRRIPDFRWLLDREDSPWYPTMRLFRQRTEGDWAEVMQRIAGAVRHRLTPRRGAS</sequence>
<comment type="caution">
    <text evidence="4">The sequence shown here is derived from an EMBL/GenBank/DDBJ whole genome shotgun (WGS) entry which is preliminary data.</text>
</comment>
<dbReference type="GO" id="GO:0000030">
    <property type="term" value="F:mannosyltransferase activity"/>
    <property type="evidence" value="ECO:0007669"/>
    <property type="project" value="TreeGrafter"/>
</dbReference>
<dbReference type="Pfam" id="PF13432">
    <property type="entry name" value="TPR_16"/>
    <property type="match status" value="2"/>
</dbReference>
<keyword evidence="1" id="KW-0677">Repeat</keyword>
<dbReference type="SUPFAM" id="SSF53756">
    <property type="entry name" value="UDP-Glycosyltransferase/glycogen phosphorylase"/>
    <property type="match status" value="1"/>
</dbReference>
<keyword evidence="5" id="KW-1185">Reference proteome</keyword>
<dbReference type="GO" id="GO:0030968">
    <property type="term" value="P:endoplasmic reticulum unfolded protein response"/>
    <property type="evidence" value="ECO:0007669"/>
    <property type="project" value="TreeGrafter"/>
</dbReference>
<dbReference type="Gene3D" id="3.40.50.2000">
    <property type="entry name" value="Glycogen Phosphorylase B"/>
    <property type="match status" value="1"/>
</dbReference>
<name>A0A919CPA9_9PROT</name>
<dbReference type="PANTHER" id="PTHR44227">
    <property type="match status" value="1"/>
</dbReference>
<evidence type="ECO:0008006" key="6">
    <source>
        <dbReference type="Google" id="ProtNLM"/>
    </source>
</evidence>
<dbReference type="Proteomes" id="UP000630353">
    <property type="component" value="Unassembled WGS sequence"/>
</dbReference>
<dbReference type="Gene3D" id="1.25.40.10">
    <property type="entry name" value="Tetratricopeptide repeat domain"/>
    <property type="match status" value="1"/>
</dbReference>
<dbReference type="SUPFAM" id="SSF48452">
    <property type="entry name" value="TPR-like"/>
    <property type="match status" value="1"/>
</dbReference>